<accession>A0A0F3GWR2</accession>
<dbReference type="EMBL" id="LACI01000653">
    <property type="protein sequence ID" value="KJU86315.1"/>
    <property type="molecule type" value="Genomic_DNA"/>
</dbReference>
<comment type="caution">
    <text evidence="2">The sequence shown here is derived from an EMBL/GenBank/DDBJ whole genome shotgun (WGS) entry which is preliminary data.</text>
</comment>
<keyword evidence="3" id="KW-1185">Reference proteome</keyword>
<dbReference type="AlphaFoldDB" id="A0A0F3GWR2"/>
<sequence>MKKFTVLILLVMQALVFSCDKAKTQQADARQDSYGQLRQMTEAPKPPQVIPLKVAKTVEFKDASHATGVDETPKLAHG</sequence>
<gene>
    <name evidence="2" type="ORF">MBAV_001504</name>
</gene>
<protein>
    <submittedName>
        <fullName evidence="2">Secreted protein</fullName>
    </submittedName>
</protein>
<proteinExistence type="predicted"/>
<reference evidence="2 3" key="1">
    <citation type="submission" date="2015-02" db="EMBL/GenBank/DDBJ databases">
        <title>Single-cell genomics of uncultivated deep-branching MTB reveals a conserved set of magnetosome genes.</title>
        <authorList>
            <person name="Kolinko S."/>
            <person name="Richter M."/>
            <person name="Glockner F.O."/>
            <person name="Brachmann A."/>
            <person name="Schuler D."/>
        </authorList>
    </citation>
    <scope>NUCLEOTIDE SEQUENCE [LARGE SCALE GENOMIC DNA]</scope>
    <source>
        <strain evidence="2">TM-1</strain>
    </source>
</reference>
<feature type="signal peptide" evidence="1">
    <location>
        <begin position="1"/>
        <end position="22"/>
    </location>
</feature>
<evidence type="ECO:0000313" key="3">
    <source>
        <dbReference type="Proteomes" id="UP000033423"/>
    </source>
</evidence>
<evidence type="ECO:0000256" key="1">
    <source>
        <dbReference type="SAM" id="SignalP"/>
    </source>
</evidence>
<name>A0A0F3GWR2_9BACT</name>
<evidence type="ECO:0000313" key="2">
    <source>
        <dbReference type="EMBL" id="KJU86315.1"/>
    </source>
</evidence>
<dbReference type="Proteomes" id="UP000033423">
    <property type="component" value="Unassembled WGS sequence"/>
</dbReference>
<dbReference type="PROSITE" id="PS51257">
    <property type="entry name" value="PROKAR_LIPOPROTEIN"/>
    <property type="match status" value="1"/>
</dbReference>
<feature type="chain" id="PRO_5002461356" evidence="1">
    <location>
        <begin position="23"/>
        <end position="78"/>
    </location>
</feature>
<keyword evidence="1" id="KW-0732">Signal</keyword>
<organism evidence="2 3">
    <name type="scientific">Candidatus Magnetobacterium bavaricum</name>
    <dbReference type="NCBI Taxonomy" id="29290"/>
    <lineage>
        <taxon>Bacteria</taxon>
        <taxon>Pseudomonadati</taxon>
        <taxon>Nitrospirota</taxon>
        <taxon>Thermodesulfovibrionia</taxon>
        <taxon>Thermodesulfovibrionales</taxon>
        <taxon>Candidatus Magnetobacteriaceae</taxon>
        <taxon>Candidatus Magnetobacterium</taxon>
    </lineage>
</organism>